<feature type="signal peptide" evidence="3">
    <location>
        <begin position="1"/>
        <end position="20"/>
    </location>
</feature>
<dbReference type="GO" id="GO:0046872">
    <property type="term" value="F:metal ion binding"/>
    <property type="evidence" value="ECO:0007669"/>
    <property type="project" value="InterPro"/>
</dbReference>
<keyword evidence="1 3" id="KW-0732">Signal</keyword>
<feature type="domain" description="Purple acid phosphatase C-terminal" evidence="6">
    <location>
        <begin position="360"/>
        <end position="421"/>
    </location>
</feature>
<dbReference type="CDD" id="cd00839">
    <property type="entry name" value="MPP_PAPs"/>
    <property type="match status" value="1"/>
</dbReference>
<dbReference type="SUPFAM" id="SSF49363">
    <property type="entry name" value="Purple acid phosphatase, N-terminal domain"/>
    <property type="match status" value="1"/>
</dbReference>
<evidence type="ECO:0000259" key="7">
    <source>
        <dbReference type="Pfam" id="PF16656"/>
    </source>
</evidence>
<dbReference type="InterPro" id="IPR025733">
    <property type="entry name" value="PAPs_C"/>
</dbReference>
<comment type="similarity">
    <text evidence="3">Belongs to the metallophosphoesterase superfamily. Purple acid phosphatase family.</text>
</comment>
<evidence type="ECO:0000259" key="6">
    <source>
        <dbReference type="Pfam" id="PF14008"/>
    </source>
</evidence>
<dbReference type="InterPro" id="IPR012337">
    <property type="entry name" value="RNaseH-like_sf"/>
</dbReference>
<accession>A0A4Y2K887</accession>
<dbReference type="Proteomes" id="UP000499080">
    <property type="component" value="Unassembled WGS sequence"/>
</dbReference>
<feature type="domain" description="Purple acid phosphatase N-terminal" evidence="7">
    <location>
        <begin position="26"/>
        <end position="117"/>
    </location>
</feature>
<organism evidence="8 9">
    <name type="scientific">Araneus ventricosus</name>
    <name type="common">Orbweaver spider</name>
    <name type="synonym">Epeira ventricosa</name>
    <dbReference type="NCBI Taxonomy" id="182803"/>
    <lineage>
        <taxon>Eukaryota</taxon>
        <taxon>Metazoa</taxon>
        <taxon>Ecdysozoa</taxon>
        <taxon>Arthropoda</taxon>
        <taxon>Chelicerata</taxon>
        <taxon>Arachnida</taxon>
        <taxon>Araneae</taxon>
        <taxon>Araneomorphae</taxon>
        <taxon>Entelegynae</taxon>
        <taxon>Araneoidea</taxon>
        <taxon>Araneidae</taxon>
        <taxon>Araneus</taxon>
    </lineage>
</organism>
<dbReference type="EMBL" id="BGPR01004266">
    <property type="protein sequence ID" value="GBM97766.1"/>
    <property type="molecule type" value="Genomic_DNA"/>
</dbReference>
<feature type="chain" id="PRO_5021512192" description="Purple acid phosphatase" evidence="3">
    <location>
        <begin position="21"/>
        <end position="770"/>
    </location>
</feature>
<dbReference type="Gene3D" id="2.60.40.380">
    <property type="entry name" value="Purple acid phosphatase-like, N-terminal"/>
    <property type="match status" value="1"/>
</dbReference>
<dbReference type="GO" id="GO:0003676">
    <property type="term" value="F:nucleic acid binding"/>
    <property type="evidence" value="ECO:0007669"/>
    <property type="project" value="InterPro"/>
</dbReference>
<evidence type="ECO:0000259" key="5">
    <source>
        <dbReference type="Pfam" id="PF00149"/>
    </source>
</evidence>
<evidence type="ECO:0000313" key="9">
    <source>
        <dbReference type="Proteomes" id="UP000499080"/>
    </source>
</evidence>
<evidence type="ECO:0000256" key="2">
    <source>
        <dbReference type="ARBA" id="ARBA00023180"/>
    </source>
</evidence>
<reference evidence="8 9" key="1">
    <citation type="journal article" date="2019" name="Sci. Rep.">
        <title>Orb-weaving spider Araneus ventricosus genome elucidates the spidroin gene catalogue.</title>
        <authorList>
            <person name="Kono N."/>
            <person name="Nakamura H."/>
            <person name="Ohtoshi R."/>
            <person name="Moran D.A.P."/>
            <person name="Shinohara A."/>
            <person name="Yoshida Y."/>
            <person name="Fujiwara M."/>
            <person name="Mori M."/>
            <person name="Tomita M."/>
            <person name="Arakawa K."/>
        </authorList>
    </citation>
    <scope>NUCLEOTIDE SEQUENCE [LARGE SCALE GENOMIC DNA]</scope>
</reference>
<dbReference type="PANTHER" id="PTHR45867">
    <property type="entry name" value="PURPLE ACID PHOSPHATASE"/>
    <property type="match status" value="1"/>
</dbReference>
<dbReference type="Pfam" id="PF00149">
    <property type="entry name" value="Metallophos"/>
    <property type="match status" value="1"/>
</dbReference>
<dbReference type="CDD" id="cd00063">
    <property type="entry name" value="FN3"/>
    <property type="match status" value="1"/>
</dbReference>
<dbReference type="InterPro" id="IPR004843">
    <property type="entry name" value="Calcineurin-like_PHP"/>
</dbReference>
<name>A0A4Y2K887_ARAVE</name>
<keyword evidence="3" id="KW-0378">Hydrolase</keyword>
<sequence length="770" mass="87680">MQPSVMLLPAALLFLPCILAVLDTQPEQIHISLGKDPTEMMVTWTTFDPTNTSIVEYGKVKLTQKKTGYMTKFVDGGSSARVLYMHRVLLTDLMPGTEYVYHCGSTDGWSAIYWFTTIKNGTDWSPRLVVYGDLGNYNAQSLPRIQEEVQKGMYDALLHVGDMAYNLDTENAQIGDEFMRQIEPIAAYLPYEVCVGNHEEAYNFSNYVNRFSMVNQEGNINNLFYSFDIGPAHIIAFSTEFYFYVWYGWTQIAHQYEWLENDLKKATLPENRAKRPWIITMGHRPMYCSTNDTDDCKLHESIIRKGLPLLHAYGLEDLFYKYGVDLELWAHEHLYERMWPLYDYKVYNGSYDEPYTNPKAPVHIITGSAGCQERLDPFVTKPAEWSAARFSDYGYTRMMIINNTHLYLEQVSDDQNGVLGDKKLKSTIMAAVINSFIRKAFKMSASVNSLLFRKHLLLTNATFSMAMGVAGDLVQQHYEILTDREDSWKPVRTAHMGAAGLTTGVLTHYWYILVDVFIPGSSLRCIVRKVLYDQILFSPINLAVYFGTVAILEGSTKHLKDELLEKGPLPSSQEFTYCFTAIDRFSRWPEAMPLADIRAETVAQTLYCGWISYLDSEFLSGSPQTEVHSLQVICFILFRKPSEYVCHTQLPTILRDLSVCSHVFLSVDAVQPSLSQPYTGPYKVLSRTNKNFIILMDNKKVTVTIDRLKPAHLLLDSVNSSESKLDSPGVDTSSPTPSAKEQLPLPEKSPILTRTARRVHFPAKYQDFVS</sequence>
<keyword evidence="2" id="KW-0325">Glycoprotein</keyword>
<feature type="compositionally biased region" description="Polar residues" evidence="4">
    <location>
        <begin position="730"/>
        <end position="739"/>
    </location>
</feature>
<dbReference type="AlphaFoldDB" id="A0A4Y2K887"/>
<feature type="region of interest" description="Disordered" evidence="4">
    <location>
        <begin position="720"/>
        <end position="750"/>
    </location>
</feature>
<evidence type="ECO:0000256" key="4">
    <source>
        <dbReference type="SAM" id="MobiDB-lite"/>
    </source>
</evidence>
<dbReference type="InterPro" id="IPR029052">
    <property type="entry name" value="Metallo-depent_PP-like"/>
</dbReference>
<comment type="caution">
    <text evidence="8">The sequence shown here is derived from an EMBL/GenBank/DDBJ whole genome shotgun (WGS) entry which is preliminary data.</text>
</comment>
<dbReference type="InterPro" id="IPR008963">
    <property type="entry name" value="Purple_acid_Pase-like_N"/>
</dbReference>
<dbReference type="Pfam" id="PF16656">
    <property type="entry name" value="Pur_ac_phosph_N"/>
    <property type="match status" value="1"/>
</dbReference>
<dbReference type="EC" id="3.1.3.2" evidence="3"/>
<comment type="catalytic activity">
    <reaction evidence="3">
        <text>a phosphate monoester + H2O = an alcohol + phosphate</text>
        <dbReference type="Rhea" id="RHEA:15017"/>
        <dbReference type="ChEBI" id="CHEBI:15377"/>
        <dbReference type="ChEBI" id="CHEBI:30879"/>
        <dbReference type="ChEBI" id="CHEBI:43474"/>
        <dbReference type="ChEBI" id="CHEBI:67140"/>
        <dbReference type="EC" id="3.1.3.2"/>
    </reaction>
</comment>
<dbReference type="Gene3D" id="3.30.420.10">
    <property type="entry name" value="Ribonuclease H-like superfamily/Ribonuclease H"/>
    <property type="match status" value="1"/>
</dbReference>
<dbReference type="PANTHER" id="PTHR45867:SF3">
    <property type="entry name" value="ACID PHOSPHATASE TYPE 7"/>
    <property type="match status" value="1"/>
</dbReference>
<dbReference type="Pfam" id="PF14008">
    <property type="entry name" value="Metallophos_C"/>
    <property type="match status" value="1"/>
</dbReference>
<dbReference type="InterPro" id="IPR015914">
    <property type="entry name" value="PAPs_N"/>
</dbReference>
<dbReference type="InterPro" id="IPR041792">
    <property type="entry name" value="MPP_PAP"/>
</dbReference>
<dbReference type="GO" id="GO:0003993">
    <property type="term" value="F:acid phosphatase activity"/>
    <property type="evidence" value="ECO:0007669"/>
    <property type="project" value="UniProtKB-EC"/>
</dbReference>
<dbReference type="InterPro" id="IPR003961">
    <property type="entry name" value="FN3_dom"/>
</dbReference>
<dbReference type="SUPFAM" id="SSF56300">
    <property type="entry name" value="Metallo-dependent phosphatases"/>
    <property type="match status" value="1"/>
</dbReference>
<gene>
    <name evidence="8" type="primary">Acp7</name>
    <name evidence="8" type="ORF">AVEN_80399_1</name>
</gene>
<feature type="domain" description="Calcineurin-like phosphoesterase" evidence="5">
    <location>
        <begin position="127"/>
        <end position="334"/>
    </location>
</feature>
<evidence type="ECO:0000313" key="8">
    <source>
        <dbReference type="EMBL" id="GBM97766.1"/>
    </source>
</evidence>
<dbReference type="SUPFAM" id="SSF53098">
    <property type="entry name" value="Ribonuclease H-like"/>
    <property type="match status" value="1"/>
</dbReference>
<evidence type="ECO:0000256" key="1">
    <source>
        <dbReference type="ARBA" id="ARBA00022729"/>
    </source>
</evidence>
<dbReference type="InterPro" id="IPR036397">
    <property type="entry name" value="RNaseH_sf"/>
</dbReference>
<proteinExistence type="inferred from homology"/>
<dbReference type="OrthoDB" id="45007at2759"/>
<keyword evidence="9" id="KW-1185">Reference proteome</keyword>
<evidence type="ECO:0000256" key="3">
    <source>
        <dbReference type="RuleBase" id="RU361203"/>
    </source>
</evidence>
<dbReference type="Gene3D" id="3.60.21.10">
    <property type="match status" value="1"/>
</dbReference>
<protein>
    <recommendedName>
        <fullName evidence="3">Purple acid phosphatase</fullName>
        <ecNumber evidence="3">3.1.3.2</ecNumber>
    </recommendedName>
</protein>